<sequence>MEKITIGILCVCLAGAGSTHIFDNIYFGLFPYQFAPKWINVYWSLLGLLDFFSVFLLLKYRNLGLLFVLIIMVSNVGINSFSLYSLKVISSSIPLQAQTFFFGVVIGVTPWLWKSKNQGSFKHVI</sequence>
<gene>
    <name evidence="2" type="ORF">OQJ68_06895</name>
</gene>
<keyword evidence="1" id="KW-0812">Transmembrane</keyword>
<dbReference type="Proteomes" id="UP001209730">
    <property type="component" value="Unassembled WGS sequence"/>
</dbReference>
<evidence type="ECO:0000256" key="1">
    <source>
        <dbReference type="SAM" id="Phobius"/>
    </source>
</evidence>
<dbReference type="RefSeq" id="WP_082817421.1">
    <property type="nucleotide sequence ID" value="NZ_CP014864.1"/>
</dbReference>
<keyword evidence="1" id="KW-1133">Transmembrane helix</keyword>
<evidence type="ECO:0000313" key="3">
    <source>
        <dbReference type="Proteomes" id="UP001209730"/>
    </source>
</evidence>
<comment type="caution">
    <text evidence="2">The sequence shown here is derived from an EMBL/GenBank/DDBJ whole genome shotgun (WGS) entry which is preliminary data.</text>
</comment>
<organism evidence="2 3">
    <name type="scientific">Microbulbifer thermotolerans</name>
    <dbReference type="NCBI Taxonomy" id="252514"/>
    <lineage>
        <taxon>Bacteria</taxon>
        <taxon>Pseudomonadati</taxon>
        <taxon>Pseudomonadota</taxon>
        <taxon>Gammaproteobacteria</taxon>
        <taxon>Cellvibrionales</taxon>
        <taxon>Microbulbiferaceae</taxon>
        <taxon>Microbulbifer</taxon>
    </lineage>
</organism>
<dbReference type="AlphaFoldDB" id="A0AB35HW18"/>
<proteinExistence type="predicted"/>
<dbReference type="EMBL" id="JAPHQB010000009">
    <property type="protein sequence ID" value="MCX2801509.1"/>
    <property type="molecule type" value="Genomic_DNA"/>
</dbReference>
<feature type="transmembrane region" description="Helical" evidence="1">
    <location>
        <begin position="40"/>
        <end position="58"/>
    </location>
</feature>
<protein>
    <submittedName>
        <fullName evidence="2">Uncharacterized protein</fullName>
    </submittedName>
</protein>
<dbReference type="GeneID" id="76609624"/>
<feature type="transmembrane region" description="Helical" evidence="1">
    <location>
        <begin position="95"/>
        <end position="113"/>
    </location>
</feature>
<feature type="transmembrane region" description="Helical" evidence="1">
    <location>
        <begin position="65"/>
        <end position="83"/>
    </location>
</feature>
<name>A0AB35HW18_MICTH</name>
<keyword evidence="1" id="KW-0472">Membrane</keyword>
<reference evidence="2" key="1">
    <citation type="submission" date="2022-11" db="EMBL/GenBank/DDBJ databases">
        <title>Chitin-degrading and fungicidal potential of chitinolytic bacterial strains from marine environment of the Pacific Ocean regions.</title>
        <authorList>
            <person name="Pentekhina I."/>
            <person name="Nedashkovskaya O."/>
            <person name="Seitkalieva A."/>
            <person name="Podvolotskaya A."/>
            <person name="Tekutyeva L."/>
            <person name="Balabanova L."/>
        </authorList>
    </citation>
    <scope>NUCLEOTIDE SEQUENCE</scope>
    <source>
        <strain evidence="2">KMM 6838</strain>
    </source>
</reference>
<accession>A0AB35HW18</accession>
<evidence type="ECO:0000313" key="2">
    <source>
        <dbReference type="EMBL" id="MCX2801509.1"/>
    </source>
</evidence>